<dbReference type="Gene3D" id="3.10.400.20">
    <property type="match status" value="1"/>
</dbReference>
<dbReference type="OrthoDB" id="10249667at2759"/>
<dbReference type="CDD" id="cd11609">
    <property type="entry name" value="MCT1_N"/>
    <property type="match status" value="1"/>
</dbReference>
<evidence type="ECO:0000313" key="6">
    <source>
        <dbReference type="EMBL" id="VDN37967.1"/>
    </source>
</evidence>
<evidence type="ECO:0000256" key="1">
    <source>
        <dbReference type="ARBA" id="ARBA00004496"/>
    </source>
</evidence>
<accession>A0A183EK14</accession>
<dbReference type="PIRSF" id="PIRSF005067">
    <property type="entry name" value="Tma_RNA-bind_prd"/>
    <property type="match status" value="1"/>
</dbReference>
<dbReference type="InterPro" id="IPR041366">
    <property type="entry name" value="Pre-PUA"/>
</dbReference>
<evidence type="ECO:0000256" key="4">
    <source>
        <dbReference type="PIRNR" id="PIRNR005067"/>
    </source>
</evidence>
<dbReference type="GO" id="GO:0001731">
    <property type="term" value="P:formation of translation preinitiation complex"/>
    <property type="evidence" value="ECO:0007669"/>
    <property type="project" value="TreeGrafter"/>
</dbReference>
<comment type="similarity">
    <text evidence="2">Belongs to the MCTS1 family.</text>
</comment>
<dbReference type="GO" id="GO:0003723">
    <property type="term" value="F:RNA binding"/>
    <property type="evidence" value="ECO:0007669"/>
    <property type="project" value="InterPro"/>
</dbReference>
<dbReference type="WBParaSite" id="GPUH_0002133001-mRNA-1">
    <property type="protein sequence ID" value="GPUH_0002133001-mRNA-1"/>
    <property type="gene ID" value="GPUH_0002133001"/>
</dbReference>
<comment type="subcellular location">
    <subcellularLocation>
        <location evidence="1 4">Cytoplasm</location>
    </subcellularLocation>
</comment>
<dbReference type="InterPro" id="IPR016437">
    <property type="entry name" value="MCT-1/Tma20"/>
</dbReference>
<dbReference type="GO" id="GO:0005737">
    <property type="term" value="C:cytoplasm"/>
    <property type="evidence" value="ECO:0007669"/>
    <property type="project" value="UniProtKB-SubCell"/>
</dbReference>
<dbReference type="PANTHER" id="PTHR22798:SF0">
    <property type="entry name" value="MALIGNANT T-CELL-AMPLIFIED SEQUENCE 1"/>
    <property type="match status" value="1"/>
</dbReference>
<dbReference type="CDD" id="cd21155">
    <property type="entry name" value="PUA_MCTS-1-like"/>
    <property type="match status" value="1"/>
</dbReference>
<dbReference type="GO" id="GO:0002188">
    <property type="term" value="P:translation reinitiation"/>
    <property type="evidence" value="ECO:0007669"/>
    <property type="project" value="UniProtKB-ARBA"/>
</dbReference>
<reference evidence="8" key="1">
    <citation type="submission" date="2016-06" db="UniProtKB">
        <authorList>
            <consortium name="WormBaseParasite"/>
        </authorList>
    </citation>
    <scope>IDENTIFICATION</scope>
</reference>
<dbReference type="PROSITE" id="PS50890">
    <property type="entry name" value="PUA"/>
    <property type="match status" value="1"/>
</dbReference>
<dbReference type="InterPro" id="IPR002478">
    <property type="entry name" value="PUA"/>
</dbReference>
<reference evidence="6 7" key="2">
    <citation type="submission" date="2018-11" db="EMBL/GenBank/DDBJ databases">
        <authorList>
            <consortium name="Pathogen Informatics"/>
        </authorList>
    </citation>
    <scope>NUCLEOTIDE SEQUENCE [LARGE SCALE GENOMIC DNA]</scope>
</reference>
<dbReference type="EMBL" id="UYRT01092279">
    <property type="protein sequence ID" value="VDN37967.1"/>
    <property type="molecule type" value="Genomic_DNA"/>
</dbReference>
<evidence type="ECO:0000256" key="3">
    <source>
        <dbReference type="ARBA" id="ARBA00022490"/>
    </source>
</evidence>
<organism evidence="8">
    <name type="scientific">Gongylonema pulchrum</name>
    <dbReference type="NCBI Taxonomy" id="637853"/>
    <lineage>
        <taxon>Eukaryota</taxon>
        <taxon>Metazoa</taxon>
        <taxon>Ecdysozoa</taxon>
        <taxon>Nematoda</taxon>
        <taxon>Chromadorea</taxon>
        <taxon>Rhabditida</taxon>
        <taxon>Spirurina</taxon>
        <taxon>Spiruromorpha</taxon>
        <taxon>Spiruroidea</taxon>
        <taxon>Gongylonematidae</taxon>
        <taxon>Gongylonema</taxon>
    </lineage>
</organism>
<dbReference type="PANTHER" id="PTHR22798">
    <property type="entry name" value="MCT-1 PROTEIN"/>
    <property type="match status" value="1"/>
</dbReference>
<evidence type="ECO:0000259" key="5">
    <source>
        <dbReference type="SMART" id="SM00359"/>
    </source>
</evidence>
<gene>
    <name evidence="6" type="ORF">GPUH_LOCUS21307</name>
</gene>
<keyword evidence="3 4" id="KW-0963">Cytoplasm</keyword>
<dbReference type="AlphaFoldDB" id="A0A183EK14"/>
<dbReference type="InterPro" id="IPR004521">
    <property type="entry name" value="Uncharacterised_CHP00451"/>
</dbReference>
<dbReference type="SUPFAM" id="SSF88697">
    <property type="entry name" value="PUA domain-like"/>
    <property type="match status" value="1"/>
</dbReference>
<dbReference type="InterPro" id="IPR015947">
    <property type="entry name" value="PUA-like_sf"/>
</dbReference>
<dbReference type="Proteomes" id="UP000271098">
    <property type="component" value="Unassembled WGS sequence"/>
</dbReference>
<dbReference type="Pfam" id="PF01472">
    <property type="entry name" value="PUA"/>
    <property type="match status" value="1"/>
</dbReference>
<sequence>MFKKFDEKEDIIGTQQLKSSAQKSIRSKILEQLPLLEDHIADILPRKDTFPEHVELIADCDGRMLFIKPRDIPYIPSLRLLHMYPFILPHEQVDKGAIRFVLNGSQIMCPGLTSPGAKLNLSVPKDSVVAIMAEGKRHALAVGLTKMSADEIQTVNKGVGIENLHHLNDGLWKVTTIL</sequence>
<evidence type="ECO:0000313" key="8">
    <source>
        <dbReference type="WBParaSite" id="GPUH_0002133001-mRNA-1"/>
    </source>
</evidence>
<proteinExistence type="inferred from homology"/>
<protein>
    <submittedName>
        <fullName evidence="8">PUA domain-containing protein</fullName>
    </submittedName>
</protein>
<feature type="domain" description="PUA" evidence="5">
    <location>
        <begin position="89"/>
        <end position="168"/>
    </location>
</feature>
<evidence type="ECO:0000313" key="7">
    <source>
        <dbReference type="Proteomes" id="UP000271098"/>
    </source>
</evidence>
<dbReference type="SMART" id="SM00359">
    <property type="entry name" value="PUA"/>
    <property type="match status" value="1"/>
</dbReference>
<dbReference type="Pfam" id="PF17832">
    <property type="entry name" value="Pre-PUA"/>
    <property type="match status" value="1"/>
</dbReference>
<dbReference type="NCBIfam" id="TIGR00451">
    <property type="entry name" value="unchar_dom_2"/>
    <property type="match status" value="1"/>
</dbReference>
<keyword evidence="7" id="KW-1185">Reference proteome</keyword>
<dbReference type="FunFam" id="3.10.400.20:FF:000001">
    <property type="entry name" value="Malignant T-cell-amplified sequence 1"/>
    <property type="match status" value="1"/>
</dbReference>
<evidence type="ECO:0000256" key="2">
    <source>
        <dbReference type="ARBA" id="ARBA00008955"/>
    </source>
</evidence>
<name>A0A183EK14_9BILA</name>